<dbReference type="PANTHER" id="PTHR34847:SF1">
    <property type="entry name" value="NODULATION PROTEIN U"/>
    <property type="match status" value="1"/>
</dbReference>
<dbReference type="InterPro" id="IPR003696">
    <property type="entry name" value="Carbtransf_dom"/>
</dbReference>
<protein>
    <submittedName>
        <fullName evidence="4">Nodulation protein NodU</fullName>
    </submittedName>
</protein>
<dbReference type="InterPro" id="IPR031730">
    <property type="entry name" value="Carbam_trans_C"/>
</dbReference>
<dbReference type="EMBL" id="JAFMYU010000021">
    <property type="protein sequence ID" value="MBO0933573.1"/>
    <property type="molecule type" value="Genomic_DNA"/>
</dbReference>
<evidence type="ECO:0000313" key="4">
    <source>
        <dbReference type="EMBL" id="MBO0933573.1"/>
    </source>
</evidence>
<gene>
    <name evidence="4" type="ORF">J2I48_21365</name>
</gene>
<dbReference type="AlphaFoldDB" id="A0A939GBX9"/>
<name>A0A939GBX9_9BACT</name>
<sequence length="579" mass="63892">MTACWLFAGLFLPTDDVKICGLKLTHDGSVAVIEDGTLLFSIELEKLSNHPRYQDIGDTRWIETILEAQGCPLASIDQFAIDGWGGNDQEALAIQPRLTIGEEHNYLTISNYGSPYQLAVAQYQERSRHQHVLEPLACQGLAIGDQTFSYTSYLHVAGHISSAYCTSPFAQRGESSFVLVWDGGMYPQLYFFDAETRQVDNLGPIFLLIGNVYTIFSQHFGPFKVSGSFAKDDLSIAGKVMAYIALGQERRELFAHFDQLYNNHYSHPMGFANSLANEFKQRIEGQAYTDEDILLTFHLYLEEMLVSKLAKKIARSGRQAANLCLVGGCALNIKWNSAIRQSGLFGAVYVPPFPNDSGSAVGVACAAMLRHSQTTALHWNVYSGPAIIENAPAPGWTARPCSVAELASLLHVSNEPVVLLNACAELGPRALGNRSIVGNATNPNMKAILNAVKKRESYRPVSPICLCDKAPALFDPGTPDPFMLFDHQVRPHWLDRIPAVCHLDQSARLQTITREDNPLVGELLEAYEALSGIPLLCNTSANLNGSGFFPDVYSATAWNQVNYVWCNQVLYEKADKIQF</sequence>
<dbReference type="Proteomes" id="UP000664795">
    <property type="component" value="Unassembled WGS sequence"/>
</dbReference>
<feature type="domain" description="Carbamoyltransferase C-terminal" evidence="3">
    <location>
        <begin position="414"/>
        <end position="572"/>
    </location>
</feature>
<dbReference type="RefSeq" id="WP_207337540.1">
    <property type="nucleotide sequence ID" value="NZ_JAFMYU010000021.1"/>
</dbReference>
<dbReference type="Pfam" id="PF16861">
    <property type="entry name" value="Carbam_trans_C"/>
    <property type="match status" value="1"/>
</dbReference>
<evidence type="ECO:0000259" key="2">
    <source>
        <dbReference type="Pfam" id="PF02543"/>
    </source>
</evidence>
<reference evidence="4 5" key="1">
    <citation type="submission" date="2021-03" db="EMBL/GenBank/DDBJ databases">
        <title>Fibrella sp. HMF5036 genome sequencing and assembly.</title>
        <authorList>
            <person name="Kang H."/>
            <person name="Kim H."/>
            <person name="Bae S."/>
            <person name="Joh K."/>
        </authorList>
    </citation>
    <scope>NUCLEOTIDE SEQUENCE [LARGE SCALE GENOMIC DNA]</scope>
    <source>
        <strain evidence="4 5">HMF5036</strain>
    </source>
</reference>
<evidence type="ECO:0000259" key="3">
    <source>
        <dbReference type="Pfam" id="PF16861"/>
    </source>
</evidence>
<dbReference type="Pfam" id="PF02543">
    <property type="entry name" value="Carbam_trans_N"/>
    <property type="match status" value="1"/>
</dbReference>
<evidence type="ECO:0000256" key="1">
    <source>
        <dbReference type="ARBA" id="ARBA00006129"/>
    </source>
</evidence>
<dbReference type="InterPro" id="IPR038152">
    <property type="entry name" value="Carbam_trans_C_sf"/>
</dbReference>
<comment type="similarity">
    <text evidence="1">Belongs to the NodU/CmcH family.</text>
</comment>
<evidence type="ECO:0000313" key="5">
    <source>
        <dbReference type="Proteomes" id="UP000664795"/>
    </source>
</evidence>
<comment type="caution">
    <text evidence="4">The sequence shown here is derived from an EMBL/GenBank/DDBJ whole genome shotgun (WGS) entry which is preliminary data.</text>
</comment>
<dbReference type="PANTHER" id="PTHR34847">
    <property type="entry name" value="NODULATION PROTEIN U"/>
    <property type="match status" value="1"/>
</dbReference>
<keyword evidence="5" id="KW-1185">Reference proteome</keyword>
<dbReference type="Gene3D" id="3.90.870.20">
    <property type="entry name" value="Carbamoyltransferase, C-terminal domain"/>
    <property type="match status" value="1"/>
</dbReference>
<accession>A0A939GBX9</accession>
<dbReference type="Gene3D" id="3.30.420.40">
    <property type="match status" value="1"/>
</dbReference>
<organism evidence="4 5">
    <name type="scientific">Fibrella aquatilis</name>
    <dbReference type="NCBI Taxonomy" id="2817059"/>
    <lineage>
        <taxon>Bacteria</taxon>
        <taxon>Pseudomonadati</taxon>
        <taxon>Bacteroidota</taxon>
        <taxon>Cytophagia</taxon>
        <taxon>Cytophagales</taxon>
        <taxon>Spirosomataceae</taxon>
        <taxon>Fibrella</taxon>
    </lineage>
</organism>
<dbReference type="GO" id="GO:0003824">
    <property type="term" value="F:catalytic activity"/>
    <property type="evidence" value="ECO:0007669"/>
    <property type="project" value="InterPro"/>
</dbReference>
<feature type="domain" description="Carbamoyltransferase" evidence="2">
    <location>
        <begin position="18"/>
        <end position="365"/>
    </location>
</feature>
<proteinExistence type="inferred from homology"/>
<dbReference type="InterPro" id="IPR051338">
    <property type="entry name" value="NodU/CmcH_Carbamoyltrnsfr"/>
</dbReference>